<dbReference type="EMBL" id="LAZR01049956">
    <property type="protein sequence ID" value="KKK88428.1"/>
    <property type="molecule type" value="Genomic_DNA"/>
</dbReference>
<protein>
    <submittedName>
        <fullName evidence="2">Uncharacterized protein</fullName>
    </submittedName>
</protein>
<proteinExistence type="predicted"/>
<accession>A0A0F8Z3Y3</accession>
<evidence type="ECO:0000313" key="2">
    <source>
        <dbReference type="EMBL" id="KKK88428.1"/>
    </source>
</evidence>
<dbReference type="AlphaFoldDB" id="A0A0F8Z3Y3"/>
<feature type="compositionally biased region" description="Basic and acidic residues" evidence="1">
    <location>
        <begin position="75"/>
        <end position="93"/>
    </location>
</feature>
<reference evidence="2" key="1">
    <citation type="journal article" date="2015" name="Nature">
        <title>Complex archaea that bridge the gap between prokaryotes and eukaryotes.</title>
        <authorList>
            <person name="Spang A."/>
            <person name="Saw J.H."/>
            <person name="Jorgensen S.L."/>
            <person name="Zaremba-Niedzwiedzka K."/>
            <person name="Martijn J."/>
            <person name="Lind A.E."/>
            <person name="van Eijk R."/>
            <person name="Schleper C."/>
            <person name="Guy L."/>
            <person name="Ettema T.J."/>
        </authorList>
    </citation>
    <scope>NUCLEOTIDE SEQUENCE</scope>
</reference>
<feature type="compositionally biased region" description="Basic and acidic residues" evidence="1">
    <location>
        <begin position="1"/>
        <end position="17"/>
    </location>
</feature>
<comment type="caution">
    <text evidence="2">The sequence shown here is derived from an EMBL/GenBank/DDBJ whole genome shotgun (WGS) entry which is preliminary data.</text>
</comment>
<feature type="non-terminal residue" evidence="2">
    <location>
        <position position="166"/>
    </location>
</feature>
<evidence type="ECO:0000256" key="1">
    <source>
        <dbReference type="SAM" id="MobiDB-lite"/>
    </source>
</evidence>
<feature type="compositionally biased region" description="Basic and acidic residues" evidence="1">
    <location>
        <begin position="39"/>
        <end position="67"/>
    </location>
</feature>
<sequence length="166" mass="18342">MLEGNTGEHEGTLKELDVPAIENEELVDSVEARLANLRDITDGTRKSKLADDQKELDDPTPDDKEDAKDDDQADDQAKADPTPDDKTGDRDGDKEDDVELSDAFLRAAIHRGWKEEDAKAYHEKDPEAADSLFQNLLIDVNKTSSEWAAIGKAKLEAERKAAEVPV</sequence>
<feature type="region of interest" description="Disordered" evidence="1">
    <location>
        <begin position="1"/>
        <end position="101"/>
    </location>
</feature>
<name>A0A0F8Z3Y3_9ZZZZ</name>
<gene>
    <name evidence="2" type="ORF">LCGC14_2743260</name>
</gene>
<organism evidence="2">
    <name type="scientific">marine sediment metagenome</name>
    <dbReference type="NCBI Taxonomy" id="412755"/>
    <lineage>
        <taxon>unclassified sequences</taxon>
        <taxon>metagenomes</taxon>
        <taxon>ecological metagenomes</taxon>
    </lineage>
</organism>